<dbReference type="PROSITE" id="PS50164">
    <property type="entry name" value="GIY_YIG"/>
    <property type="match status" value="1"/>
</dbReference>
<dbReference type="AlphaFoldDB" id="D2QQN8"/>
<dbReference type="CDD" id="cd00719">
    <property type="entry name" value="GIY-YIG_SF"/>
    <property type="match status" value="1"/>
</dbReference>
<dbReference type="InterPro" id="IPR035901">
    <property type="entry name" value="GIY-YIG_endonuc_sf"/>
</dbReference>
<dbReference type="eggNOG" id="COG0457">
    <property type="taxonomic scope" value="Bacteria"/>
</dbReference>
<dbReference type="RefSeq" id="WP_012929322.1">
    <property type="nucleotide sequence ID" value="NC_013730.1"/>
</dbReference>
<evidence type="ECO:0000256" key="1">
    <source>
        <dbReference type="ARBA" id="ARBA00022737"/>
    </source>
</evidence>
<feature type="domain" description="GIY-YIG" evidence="3">
    <location>
        <begin position="211"/>
        <end position="292"/>
    </location>
</feature>
<dbReference type="STRING" id="504472.Slin_4841"/>
<proteinExistence type="predicted"/>
<dbReference type="KEGG" id="sli:Slin_4841"/>
<dbReference type="PANTHER" id="PTHR44858">
    <property type="entry name" value="TETRATRICOPEPTIDE REPEAT PROTEIN 6"/>
    <property type="match status" value="1"/>
</dbReference>
<reference evidence="4 5" key="1">
    <citation type="journal article" date="2010" name="Stand. Genomic Sci.">
        <title>Complete genome sequence of Spirosoma linguale type strain (1).</title>
        <authorList>
            <person name="Lail K."/>
            <person name="Sikorski J."/>
            <person name="Saunders E."/>
            <person name="Lapidus A."/>
            <person name="Glavina Del Rio T."/>
            <person name="Copeland A."/>
            <person name="Tice H."/>
            <person name="Cheng J.-F."/>
            <person name="Lucas S."/>
            <person name="Nolan M."/>
            <person name="Bruce D."/>
            <person name="Goodwin L."/>
            <person name="Pitluck S."/>
            <person name="Ivanova N."/>
            <person name="Mavromatis K."/>
            <person name="Ovchinnikova G."/>
            <person name="Pati A."/>
            <person name="Chen A."/>
            <person name="Palaniappan K."/>
            <person name="Land M."/>
            <person name="Hauser L."/>
            <person name="Chang Y.-J."/>
            <person name="Jeffries C.D."/>
            <person name="Chain P."/>
            <person name="Brettin T."/>
            <person name="Detter J.C."/>
            <person name="Schuetze A."/>
            <person name="Rohde M."/>
            <person name="Tindall B.J."/>
            <person name="Goeker M."/>
            <person name="Bristow J."/>
            <person name="Eisen J.A."/>
            <person name="Markowitz V."/>
            <person name="Hugenholtz P."/>
            <person name="Kyrpides N.C."/>
            <person name="Klenk H.-P."/>
            <person name="Chen F."/>
        </authorList>
    </citation>
    <scope>NUCLEOTIDE SEQUENCE [LARGE SCALE GENOMIC DNA]</scope>
    <source>
        <strain evidence="5">ATCC 33905 / DSM 74 / LMG 10896 / Claus 1</strain>
    </source>
</reference>
<evidence type="ECO:0000313" key="4">
    <source>
        <dbReference type="EMBL" id="ADB40819.1"/>
    </source>
</evidence>
<dbReference type="Proteomes" id="UP000002028">
    <property type="component" value="Chromosome"/>
</dbReference>
<dbReference type="Pfam" id="PF01541">
    <property type="entry name" value="GIY-YIG"/>
    <property type="match status" value="1"/>
</dbReference>
<dbReference type="SUPFAM" id="SSF82771">
    <property type="entry name" value="GIY-YIG endonuclease"/>
    <property type="match status" value="1"/>
</dbReference>
<gene>
    <name evidence="4" type="ordered locus">Slin_4841</name>
</gene>
<dbReference type="HOGENOM" id="CLU_533067_0_0_10"/>
<accession>D2QQN8</accession>
<dbReference type="Gene3D" id="1.25.40.10">
    <property type="entry name" value="Tetratricopeptide repeat domain"/>
    <property type="match status" value="1"/>
</dbReference>
<dbReference type="SMART" id="SM00465">
    <property type="entry name" value="GIYc"/>
    <property type="match status" value="1"/>
</dbReference>
<keyword evidence="2" id="KW-0802">TPR repeat</keyword>
<dbReference type="InterPro" id="IPR000305">
    <property type="entry name" value="GIY-YIG_endonuc"/>
</dbReference>
<organism evidence="4 5">
    <name type="scientific">Spirosoma linguale (strain ATCC 33905 / DSM 74 / LMG 10896 / Claus 1)</name>
    <dbReference type="NCBI Taxonomy" id="504472"/>
    <lineage>
        <taxon>Bacteria</taxon>
        <taxon>Pseudomonadati</taxon>
        <taxon>Bacteroidota</taxon>
        <taxon>Cytophagia</taxon>
        <taxon>Cytophagales</taxon>
        <taxon>Cytophagaceae</taxon>
        <taxon>Spirosoma</taxon>
    </lineage>
</organism>
<sequence length="511" mass="58832">MTVTDLYWGELVAFYTHSDYAGLINYCTDKLTQDPTHYLLYGARGKAYLELEEYTKAIDDLSASLLLNETYGMGLYNRGIAYYFSSNYTAAIDDLQAANQQQIQVNVDYFVGLCYYYTEQYESAIHLFSSVLDSAQADEYILECRANAYTVTGQSQLAARDQLGLLQFHLDAIPELETINAIDSTPSPVAEVDTFWSCFTEMCFLSQTGSMLSGIYILRFTNQEFYVGKAKNISNRLKQHHRTYSDIERIYFKAVALQVLLDEENATIAHMQRMGLRIRNLKQLSFLDLFNTHHQRRWVNQLDYSFISGTKYDNQAIREKFTNQFKSLQQRSYCNELIRLLSAYIEATIPNYLASEYNYWSISCLPKYLKKDKCVSRINIHAVPVLSVFEENDTSLTMILFVSKLPFLTHQSEKGSLEYLIDHLPSLQIEFKDAFQPQTQGDELTLVMNQGDFEKALQIPIILASCRLFNLRMMNRTGNEIGHRRTVWHCLDLADAIHQTIGSPQASERIP</sequence>
<name>D2QQN8_SPILD</name>
<dbReference type="InterPro" id="IPR011990">
    <property type="entry name" value="TPR-like_helical_dom_sf"/>
</dbReference>
<dbReference type="SUPFAM" id="SSF48452">
    <property type="entry name" value="TPR-like"/>
    <property type="match status" value="1"/>
</dbReference>
<evidence type="ECO:0000313" key="5">
    <source>
        <dbReference type="Proteomes" id="UP000002028"/>
    </source>
</evidence>
<protein>
    <submittedName>
        <fullName evidence="4">Excinuclease ABC C subunit domain protein</fullName>
    </submittedName>
</protein>
<evidence type="ECO:0000256" key="2">
    <source>
        <dbReference type="ARBA" id="ARBA00022803"/>
    </source>
</evidence>
<dbReference type="InterPro" id="IPR050498">
    <property type="entry name" value="Ycf3"/>
</dbReference>
<dbReference type="PANTHER" id="PTHR44858:SF1">
    <property type="entry name" value="UDP-N-ACETYLGLUCOSAMINE--PEPTIDE N-ACETYLGLUCOSAMINYLTRANSFERASE SPINDLY-RELATED"/>
    <property type="match status" value="1"/>
</dbReference>
<keyword evidence="1" id="KW-0677">Repeat</keyword>
<evidence type="ECO:0000259" key="3">
    <source>
        <dbReference type="PROSITE" id="PS50164"/>
    </source>
</evidence>
<keyword evidence="5" id="KW-1185">Reference proteome</keyword>
<dbReference type="InterPro" id="IPR019734">
    <property type="entry name" value="TPR_rpt"/>
</dbReference>
<dbReference type="SMART" id="SM00028">
    <property type="entry name" value="TPR"/>
    <property type="match status" value="3"/>
</dbReference>
<dbReference type="EMBL" id="CP001769">
    <property type="protein sequence ID" value="ADB40819.1"/>
    <property type="molecule type" value="Genomic_DNA"/>
</dbReference>